<sequence length="95" mass="10960">MIELSAPREWLNSTTTSVTYPLEKYSHSYPTSSPSNSQNPAMDAEWQHFVHPVINLIWTRRNLPQEILSLSAFEWYGISIATPIAWVSIRERLSL</sequence>
<proteinExistence type="predicted"/>
<comment type="caution">
    <text evidence="1">The sequence shown here is derived from an EMBL/GenBank/DDBJ whole genome shotgun (WGS) entry which is preliminary data.</text>
</comment>
<dbReference type="EMBL" id="JABBWK010000010">
    <property type="protein sequence ID" value="KAG1904265.1"/>
    <property type="molecule type" value="Genomic_DNA"/>
</dbReference>
<dbReference type="AlphaFoldDB" id="A0AAD4EDR8"/>
<accession>A0AAD4EDR8</accession>
<keyword evidence="2" id="KW-1185">Reference proteome</keyword>
<name>A0AAD4EDR8_9AGAM</name>
<dbReference type="Proteomes" id="UP001195769">
    <property type="component" value="Unassembled WGS sequence"/>
</dbReference>
<dbReference type="GeneID" id="64655101"/>
<organism evidence="1 2">
    <name type="scientific">Suillus fuscotomentosus</name>
    <dbReference type="NCBI Taxonomy" id="1912939"/>
    <lineage>
        <taxon>Eukaryota</taxon>
        <taxon>Fungi</taxon>
        <taxon>Dikarya</taxon>
        <taxon>Basidiomycota</taxon>
        <taxon>Agaricomycotina</taxon>
        <taxon>Agaricomycetes</taxon>
        <taxon>Agaricomycetidae</taxon>
        <taxon>Boletales</taxon>
        <taxon>Suillineae</taxon>
        <taxon>Suillaceae</taxon>
        <taxon>Suillus</taxon>
    </lineage>
</organism>
<evidence type="ECO:0000313" key="1">
    <source>
        <dbReference type="EMBL" id="KAG1904265.1"/>
    </source>
</evidence>
<dbReference type="RefSeq" id="XP_041229840.1">
    <property type="nucleotide sequence ID" value="XM_041360803.1"/>
</dbReference>
<reference evidence="1" key="1">
    <citation type="journal article" date="2020" name="New Phytol.">
        <title>Comparative genomics reveals dynamic genome evolution in host specialist ectomycorrhizal fungi.</title>
        <authorList>
            <person name="Lofgren L.A."/>
            <person name="Nguyen N.H."/>
            <person name="Vilgalys R."/>
            <person name="Ruytinx J."/>
            <person name="Liao H.L."/>
            <person name="Branco S."/>
            <person name="Kuo A."/>
            <person name="LaButti K."/>
            <person name="Lipzen A."/>
            <person name="Andreopoulos W."/>
            <person name="Pangilinan J."/>
            <person name="Riley R."/>
            <person name="Hundley H."/>
            <person name="Na H."/>
            <person name="Barry K."/>
            <person name="Grigoriev I.V."/>
            <person name="Stajich J.E."/>
            <person name="Kennedy P.G."/>
        </authorList>
    </citation>
    <scope>NUCLEOTIDE SEQUENCE</scope>
    <source>
        <strain evidence="1">FC203</strain>
    </source>
</reference>
<evidence type="ECO:0000313" key="2">
    <source>
        <dbReference type="Proteomes" id="UP001195769"/>
    </source>
</evidence>
<protein>
    <submittedName>
        <fullName evidence="1">Uncharacterized protein</fullName>
    </submittedName>
</protein>
<gene>
    <name evidence="1" type="ORF">F5891DRAFT_1013677</name>
</gene>